<dbReference type="InterPro" id="IPR013763">
    <property type="entry name" value="Cyclin-like_dom"/>
</dbReference>
<evidence type="ECO:0000256" key="3">
    <source>
        <dbReference type="ARBA" id="ARBA00023306"/>
    </source>
</evidence>
<evidence type="ECO:0000259" key="7">
    <source>
        <dbReference type="SMART" id="SM01332"/>
    </source>
</evidence>
<reference evidence="8 9" key="1">
    <citation type="journal article" date="2013" name="Genome Biol.">
        <title>Genome of Acanthamoeba castellanii highlights extensive lateral gene transfer and early evolution of tyrosine kinase signaling.</title>
        <authorList>
            <person name="Clarke M."/>
            <person name="Lohan A.J."/>
            <person name="Liu B."/>
            <person name="Lagkouvardos I."/>
            <person name="Roy S."/>
            <person name="Zafar N."/>
            <person name="Bertelli C."/>
            <person name="Schilde C."/>
            <person name="Kianianmomeni A."/>
            <person name="Burglin T.R."/>
            <person name="Frech C."/>
            <person name="Turcotte B."/>
            <person name="Kopec K.O."/>
            <person name="Synnott J.M."/>
            <person name="Choo C."/>
            <person name="Paponov I."/>
            <person name="Finkler A."/>
            <person name="Soon Heng Tan C."/>
            <person name="Hutchins A.P."/>
            <person name="Weinmeier T."/>
            <person name="Rattei T."/>
            <person name="Chu J.S."/>
            <person name="Gimenez G."/>
            <person name="Irimia M."/>
            <person name="Rigden D.J."/>
            <person name="Fitzpatrick D.A."/>
            <person name="Lorenzo-Morales J."/>
            <person name="Bateman A."/>
            <person name="Chiu C.H."/>
            <person name="Tang P."/>
            <person name="Hegemann P."/>
            <person name="Fromm H."/>
            <person name="Raoult D."/>
            <person name="Greub G."/>
            <person name="Miranda-Saavedra D."/>
            <person name="Chen N."/>
            <person name="Nash P."/>
            <person name="Ginger M.L."/>
            <person name="Horn M."/>
            <person name="Schaap P."/>
            <person name="Caler L."/>
            <person name="Loftus B."/>
        </authorList>
    </citation>
    <scope>NUCLEOTIDE SEQUENCE [LARGE SCALE GENOMIC DNA]</scope>
    <source>
        <strain evidence="8 9">Neff</strain>
    </source>
</reference>
<dbReference type="STRING" id="1257118.L8GRU0"/>
<feature type="region of interest" description="Disordered" evidence="5">
    <location>
        <begin position="179"/>
        <end position="249"/>
    </location>
</feature>
<evidence type="ECO:0000259" key="6">
    <source>
        <dbReference type="SMART" id="SM00385"/>
    </source>
</evidence>
<dbReference type="GO" id="GO:0016538">
    <property type="term" value="F:cyclin-dependent protein serine/threonine kinase regulator activity"/>
    <property type="evidence" value="ECO:0007669"/>
    <property type="project" value="InterPro"/>
</dbReference>
<dbReference type="OMA" id="DKMEAPQ"/>
<feature type="domain" description="Cyclin-like" evidence="6">
    <location>
        <begin position="420"/>
        <end position="502"/>
    </location>
</feature>
<dbReference type="GO" id="GO:0044772">
    <property type="term" value="P:mitotic cell cycle phase transition"/>
    <property type="evidence" value="ECO:0007669"/>
    <property type="project" value="InterPro"/>
</dbReference>
<dbReference type="InterPro" id="IPR006671">
    <property type="entry name" value="Cyclin_N"/>
</dbReference>
<dbReference type="CDD" id="cd20507">
    <property type="entry name" value="CYCLIN_CCNB1-like_rpt1"/>
    <property type="match status" value="1"/>
</dbReference>
<dbReference type="SMART" id="SM00385">
    <property type="entry name" value="CYCLIN"/>
    <property type="match status" value="2"/>
</dbReference>
<dbReference type="PANTHER" id="PTHR10177">
    <property type="entry name" value="CYCLINS"/>
    <property type="match status" value="1"/>
</dbReference>
<keyword evidence="1" id="KW-0132">Cell division</keyword>
<evidence type="ECO:0000313" key="8">
    <source>
        <dbReference type="EMBL" id="ELR15617.1"/>
    </source>
</evidence>
<dbReference type="RefSeq" id="XP_004337630.1">
    <property type="nucleotide sequence ID" value="XM_004337582.1"/>
</dbReference>
<dbReference type="SMART" id="SM01332">
    <property type="entry name" value="Cyclin_C"/>
    <property type="match status" value="1"/>
</dbReference>
<name>L8GRU0_ACACF</name>
<dbReference type="OrthoDB" id="5590282at2759"/>
<dbReference type="InterPro" id="IPR039361">
    <property type="entry name" value="Cyclin"/>
</dbReference>
<dbReference type="SUPFAM" id="SSF47954">
    <property type="entry name" value="Cyclin-like"/>
    <property type="match status" value="2"/>
</dbReference>
<feature type="domain" description="Cyclin-like" evidence="6">
    <location>
        <begin position="323"/>
        <end position="407"/>
    </location>
</feature>
<feature type="region of interest" description="Disordered" evidence="5">
    <location>
        <begin position="1"/>
        <end position="43"/>
    </location>
</feature>
<comment type="similarity">
    <text evidence="4">Belongs to the cyclin family.</text>
</comment>
<accession>L8GRU0</accession>
<evidence type="ECO:0000256" key="5">
    <source>
        <dbReference type="SAM" id="MobiDB-lite"/>
    </source>
</evidence>
<dbReference type="CDD" id="cd20509">
    <property type="entry name" value="CYCLIN_CCNB1-like_rpt2"/>
    <property type="match status" value="1"/>
</dbReference>
<dbReference type="InterPro" id="IPR036915">
    <property type="entry name" value="Cyclin-like_sf"/>
</dbReference>
<feature type="compositionally biased region" description="Acidic residues" evidence="5">
    <location>
        <begin position="204"/>
        <end position="217"/>
    </location>
</feature>
<feature type="compositionally biased region" description="Basic and acidic residues" evidence="5">
    <location>
        <begin position="9"/>
        <end position="27"/>
    </location>
</feature>
<dbReference type="GO" id="GO:0051301">
    <property type="term" value="P:cell division"/>
    <property type="evidence" value="ECO:0007669"/>
    <property type="project" value="UniProtKB-KW"/>
</dbReference>
<dbReference type="Gene3D" id="1.10.472.10">
    <property type="entry name" value="Cyclin-like"/>
    <property type="match status" value="2"/>
</dbReference>
<evidence type="ECO:0000313" key="9">
    <source>
        <dbReference type="Proteomes" id="UP000011083"/>
    </source>
</evidence>
<evidence type="ECO:0000256" key="1">
    <source>
        <dbReference type="ARBA" id="ARBA00022618"/>
    </source>
</evidence>
<organism evidence="8 9">
    <name type="scientific">Acanthamoeba castellanii (strain ATCC 30010 / Neff)</name>
    <dbReference type="NCBI Taxonomy" id="1257118"/>
    <lineage>
        <taxon>Eukaryota</taxon>
        <taxon>Amoebozoa</taxon>
        <taxon>Discosea</taxon>
        <taxon>Longamoebia</taxon>
        <taxon>Centramoebida</taxon>
        <taxon>Acanthamoebidae</taxon>
        <taxon>Acanthamoeba</taxon>
    </lineage>
</organism>
<dbReference type="GeneID" id="14916376"/>
<sequence>MLSRAAKVRFRDENQTTAEEALKDAMNKRPLKRAKLPATSDAAATKKRAALGDLSNTSSILGAALNGAKKSALESSTTKSAKVTLTISDKENSTKGLNDKERALRSTVAGLTTSLGKTSSTLGLPRATIKGPSATSTVLKAATSSSNMTTSGASRTLLKAKRATSAVVQVKSSTQSTRLVASEKIRHTSRDEMEVVLDKSKEEMSEESESESEDEETSAGANKTVIHRTIRSDDTESSEEAAAQQREPRLSTTHLLSNIFAGVDLEEVEDIDADDRDDPLQCIDLVDDIFTVLRQREIKERPNPNYMSLQQSINAKMRGILADWMIDVGSTFTLLSETVFLGVRLMDMFLSRKQVSRERMQLVGIASLVIASKFEEIRSPFIEDWIWISDEAYTRDQILRMEKIMLEVLDFNMGTPTPLHFLRRFSKAARSDAMTHTLSKYLTELSMPEYTMLRFSPSTIAAAAVFLARKMTGKSPTWNKTLQHYTKYAASDLTQCAMMLNELHTSPKEGTDLWFVAVKKKYANEGLLAVSTIPGTTFD</sequence>
<dbReference type="KEGG" id="acan:ACA1_377210"/>
<feature type="domain" description="Cyclin C-terminal" evidence="7">
    <location>
        <begin position="416"/>
        <end position="536"/>
    </location>
</feature>
<dbReference type="InterPro" id="IPR004367">
    <property type="entry name" value="Cyclin_C-dom"/>
</dbReference>
<gene>
    <name evidence="8" type="ORF">ACA1_377210</name>
</gene>
<dbReference type="FunFam" id="1.10.472.10:FF:000001">
    <property type="entry name" value="G2/mitotic-specific cyclin"/>
    <property type="match status" value="1"/>
</dbReference>
<keyword evidence="3" id="KW-0131">Cell cycle</keyword>
<dbReference type="EMBL" id="KB008025">
    <property type="protein sequence ID" value="ELR15617.1"/>
    <property type="molecule type" value="Genomic_DNA"/>
</dbReference>
<dbReference type="Pfam" id="PF02984">
    <property type="entry name" value="Cyclin_C"/>
    <property type="match status" value="1"/>
</dbReference>
<dbReference type="Proteomes" id="UP000011083">
    <property type="component" value="Unassembled WGS sequence"/>
</dbReference>
<dbReference type="AlphaFoldDB" id="L8GRU0"/>
<keyword evidence="2 4" id="KW-0195">Cyclin</keyword>
<feature type="compositionally biased region" description="Basic and acidic residues" evidence="5">
    <location>
        <begin position="181"/>
        <end position="203"/>
    </location>
</feature>
<dbReference type="Pfam" id="PF00134">
    <property type="entry name" value="Cyclin_N"/>
    <property type="match status" value="1"/>
</dbReference>
<proteinExistence type="inferred from homology"/>
<evidence type="ECO:0000256" key="2">
    <source>
        <dbReference type="ARBA" id="ARBA00023127"/>
    </source>
</evidence>
<protein>
    <submittedName>
        <fullName evidence="8">Cyclin, Nterminal domain containing protein</fullName>
    </submittedName>
</protein>
<keyword evidence="9" id="KW-1185">Reference proteome</keyword>
<evidence type="ECO:0000256" key="4">
    <source>
        <dbReference type="RuleBase" id="RU000383"/>
    </source>
</evidence>
<dbReference type="VEuPathDB" id="AmoebaDB:ACA1_377210"/>